<feature type="compositionally biased region" description="Basic and acidic residues" evidence="1">
    <location>
        <begin position="141"/>
        <end position="153"/>
    </location>
</feature>
<dbReference type="EMBL" id="VFMO01000001">
    <property type="protein sequence ID" value="TQJ14957.1"/>
    <property type="molecule type" value="Genomic_DNA"/>
</dbReference>
<sequence length="225" mass="24662">MSADGYETRTVTALRTGSKIALLCGLPLLGLAAYFYFTPLWVPKGDVGGVFGCGSAASPPDGWGRGACQGVNDAAKLRAIIALALGLLIPALGVALFGLDKRQERRPARHDDDDEGYDDRPAPRRTSASDRFDDDEDDDDRPTGRGSARDAERRGRRPAIVDDDADRPTGRDSARDSGRRGRRPVLEDDLDERADRRRRRSYEDDDFDRGDVDADRVPDGRSTDV</sequence>
<keyword evidence="2" id="KW-0812">Transmembrane</keyword>
<dbReference type="AlphaFoldDB" id="A0A542EHY6"/>
<evidence type="ECO:0000313" key="3">
    <source>
        <dbReference type="EMBL" id="TQJ14957.1"/>
    </source>
</evidence>
<accession>A0A542EHY6</accession>
<name>A0A542EHY6_9MICO</name>
<feature type="compositionally biased region" description="Basic and acidic residues" evidence="1">
    <location>
        <begin position="209"/>
        <end position="225"/>
    </location>
</feature>
<dbReference type="RefSeq" id="WP_129625065.1">
    <property type="nucleotide sequence ID" value="NZ_BAABCI010000006.1"/>
</dbReference>
<feature type="transmembrane region" description="Helical" evidence="2">
    <location>
        <begin position="79"/>
        <end position="99"/>
    </location>
</feature>
<evidence type="ECO:0000256" key="2">
    <source>
        <dbReference type="SAM" id="Phobius"/>
    </source>
</evidence>
<protein>
    <submittedName>
        <fullName evidence="3">Uncharacterized protein</fullName>
    </submittedName>
</protein>
<comment type="caution">
    <text evidence="3">The sequence shown here is derived from an EMBL/GenBank/DDBJ whole genome shotgun (WGS) entry which is preliminary data.</text>
</comment>
<feature type="compositionally biased region" description="Basic and acidic residues" evidence="1">
    <location>
        <begin position="166"/>
        <end position="179"/>
    </location>
</feature>
<feature type="region of interest" description="Disordered" evidence="1">
    <location>
        <begin position="104"/>
        <end position="225"/>
    </location>
</feature>
<dbReference type="OrthoDB" id="5148530at2"/>
<feature type="transmembrane region" description="Helical" evidence="2">
    <location>
        <begin position="20"/>
        <end position="37"/>
    </location>
</feature>
<evidence type="ECO:0000313" key="4">
    <source>
        <dbReference type="Proteomes" id="UP000320806"/>
    </source>
</evidence>
<dbReference type="Proteomes" id="UP000320806">
    <property type="component" value="Unassembled WGS sequence"/>
</dbReference>
<keyword evidence="2" id="KW-1133">Transmembrane helix</keyword>
<keyword evidence="4" id="KW-1185">Reference proteome</keyword>
<evidence type="ECO:0000256" key="1">
    <source>
        <dbReference type="SAM" id="MobiDB-lite"/>
    </source>
</evidence>
<reference evidence="3 4" key="1">
    <citation type="submission" date="2019-06" db="EMBL/GenBank/DDBJ databases">
        <title>Sequencing the genomes of 1000 actinobacteria strains.</title>
        <authorList>
            <person name="Klenk H.-P."/>
        </authorList>
    </citation>
    <scope>NUCLEOTIDE SEQUENCE [LARGE SCALE GENOMIC DNA]</scope>
    <source>
        <strain evidence="3 4">DSM 19828</strain>
    </source>
</reference>
<keyword evidence="2" id="KW-0472">Membrane</keyword>
<proteinExistence type="predicted"/>
<feature type="compositionally biased region" description="Basic and acidic residues" evidence="1">
    <location>
        <begin position="118"/>
        <end position="131"/>
    </location>
</feature>
<gene>
    <name evidence="3" type="ORF">FB459_2473</name>
</gene>
<organism evidence="3 4">
    <name type="scientific">Yimella lutea</name>
    <dbReference type="NCBI Taxonomy" id="587872"/>
    <lineage>
        <taxon>Bacteria</taxon>
        <taxon>Bacillati</taxon>
        <taxon>Actinomycetota</taxon>
        <taxon>Actinomycetes</taxon>
        <taxon>Micrococcales</taxon>
        <taxon>Dermacoccaceae</taxon>
        <taxon>Yimella</taxon>
    </lineage>
</organism>